<evidence type="ECO:0000313" key="1">
    <source>
        <dbReference type="EMBL" id="GAH02247.1"/>
    </source>
</evidence>
<feature type="non-terminal residue" evidence="1">
    <location>
        <position position="136"/>
    </location>
</feature>
<protein>
    <submittedName>
        <fullName evidence="1">Uncharacterized protein</fullName>
    </submittedName>
</protein>
<comment type="caution">
    <text evidence="1">The sequence shown here is derived from an EMBL/GenBank/DDBJ whole genome shotgun (WGS) entry which is preliminary data.</text>
</comment>
<organism evidence="1">
    <name type="scientific">marine sediment metagenome</name>
    <dbReference type="NCBI Taxonomy" id="412755"/>
    <lineage>
        <taxon>unclassified sequences</taxon>
        <taxon>metagenomes</taxon>
        <taxon>ecological metagenomes</taxon>
    </lineage>
</organism>
<dbReference type="EMBL" id="BART01020273">
    <property type="protein sequence ID" value="GAH02247.1"/>
    <property type="molecule type" value="Genomic_DNA"/>
</dbReference>
<accession>X1C4G1</accession>
<gene>
    <name evidence="1" type="ORF">S01H4_37698</name>
</gene>
<dbReference type="AlphaFoldDB" id="X1C4G1"/>
<name>X1C4G1_9ZZZZ</name>
<proteinExistence type="predicted"/>
<sequence>MVQQIQTLAAELPDTRDRTIAGAVVEEISAELTFESLKRLSVFERVGSDDQLPPEQALSLALTGWLGGENASQINLKLALSTAKVRNLVRQYLVSKDPEERLDIRQRLDAEEAFDAKTVAAVASHMVRPAAPSGGR</sequence>
<reference evidence="1" key="1">
    <citation type="journal article" date="2014" name="Front. Microbiol.">
        <title>High frequency of phylogenetically diverse reductive dehalogenase-homologous genes in deep subseafloor sedimentary metagenomes.</title>
        <authorList>
            <person name="Kawai M."/>
            <person name="Futagami T."/>
            <person name="Toyoda A."/>
            <person name="Takaki Y."/>
            <person name="Nishi S."/>
            <person name="Hori S."/>
            <person name="Arai W."/>
            <person name="Tsubouchi T."/>
            <person name="Morono Y."/>
            <person name="Uchiyama I."/>
            <person name="Ito T."/>
            <person name="Fujiyama A."/>
            <person name="Inagaki F."/>
            <person name="Takami H."/>
        </authorList>
    </citation>
    <scope>NUCLEOTIDE SEQUENCE</scope>
    <source>
        <strain evidence="1">Expedition CK06-06</strain>
    </source>
</reference>